<keyword evidence="4" id="KW-1185">Reference proteome</keyword>
<dbReference type="PANTHER" id="PTHR43674:SF2">
    <property type="entry name" value="BETA-UREIDOPROPIONASE"/>
    <property type="match status" value="1"/>
</dbReference>
<dbReference type="Proteomes" id="UP000430692">
    <property type="component" value="Unassembled WGS sequence"/>
</dbReference>
<dbReference type="AlphaFoldDB" id="A0A6I4VYL8"/>
<evidence type="ECO:0000313" key="4">
    <source>
        <dbReference type="Proteomes" id="UP000430692"/>
    </source>
</evidence>
<accession>A0A6I4VYL8</accession>
<sequence>MRVGLAQMRPALGDIQRNYHLHLDWIKKAKQNQVELLLFPELSLTGYHLLDLTYDLGRSVHSQEIKELVTYSKDLDIVFGFVELSEDHVLYNSTLYASNGEIVHIHRKVYLPTYGMFDEGRYFGRGEVIRSFPTRFGQMGILICEDMWHPSAPFLLAQDKAQFILVPSNSPARSLDQSEIGSQSFWYANLENQAALNSLFILFCNRVGTEDGISFFGGSSIVNPYGDELVRANMLEEQLLYTDIDLDEVRRARLETPLLRDENLDLTIRELNRIRQNRLEQKRWT</sequence>
<proteinExistence type="predicted"/>
<dbReference type="PROSITE" id="PS50263">
    <property type="entry name" value="CN_HYDROLASE"/>
    <property type="match status" value="1"/>
</dbReference>
<dbReference type="CDD" id="cd07586">
    <property type="entry name" value="nitrilase_8"/>
    <property type="match status" value="1"/>
</dbReference>
<dbReference type="Gene3D" id="3.60.110.10">
    <property type="entry name" value="Carbon-nitrogen hydrolase"/>
    <property type="match status" value="1"/>
</dbReference>
<dbReference type="InterPro" id="IPR036526">
    <property type="entry name" value="C-N_Hydrolase_sf"/>
</dbReference>
<evidence type="ECO:0000313" key="3">
    <source>
        <dbReference type="EMBL" id="MXQ55055.1"/>
    </source>
</evidence>
<dbReference type="GO" id="GO:0050126">
    <property type="term" value="F:N-carbamoylputrescine amidase activity"/>
    <property type="evidence" value="ECO:0007669"/>
    <property type="project" value="TreeGrafter"/>
</dbReference>
<organism evidence="3 4">
    <name type="scientific">Shimazuella alba</name>
    <dbReference type="NCBI Taxonomy" id="2690964"/>
    <lineage>
        <taxon>Bacteria</taxon>
        <taxon>Bacillati</taxon>
        <taxon>Bacillota</taxon>
        <taxon>Bacilli</taxon>
        <taxon>Bacillales</taxon>
        <taxon>Thermoactinomycetaceae</taxon>
        <taxon>Shimazuella</taxon>
    </lineage>
</organism>
<reference evidence="3 4" key="1">
    <citation type="submission" date="2019-12" db="EMBL/GenBank/DDBJ databases">
        <title>Whole-genome analyses of novel actinobacteria.</title>
        <authorList>
            <person name="Sahin N."/>
            <person name="Saygin H."/>
        </authorList>
    </citation>
    <scope>NUCLEOTIDE SEQUENCE [LARGE SCALE GENOMIC DNA]</scope>
    <source>
        <strain evidence="3 4">KC615</strain>
    </source>
</reference>
<dbReference type="GO" id="GO:0033388">
    <property type="term" value="P:putrescine biosynthetic process from arginine"/>
    <property type="evidence" value="ECO:0007669"/>
    <property type="project" value="TreeGrafter"/>
</dbReference>
<dbReference type="PANTHER" id="PTHR43674">
    <property type="entry name" value="NITRILASE C965.09-RELATED"/>
    <property type="match status" value="1"/>
</dbReference>
<dbReference type="InterPro" id="IPR050345">
    <property type="entry name" value="Aliph_Amidase/BUP"/>
</dbReference>
<gene>
    <name evidence="3" type="ORF">GSM42_15285</name>
</gene>
<dbReference type="InterPro" id="IPR003010">
    <property type="entry name" value="C-N_Hydrolase"/>
</dbReference>
<keyword evidence="1" id="KW-0378">Hydrolase</keyword>
<protein>
    <recommendedName>
        <fullName evidence="2">CN hydrolase domain-containing protein</fullName>
    </recommendedName>
</protein>
<comment type="caution">
    <text evidence="3">The sequence shown here is derived from an EMBL/GenBank/DDBJ whole genome shotgun (WGS) entry which is preliminary data.</text>
</comment>
<evidence type="ECO:0000259" key="2">
    <source>
        <dbReference type="PROSITE" id="PS50263"/>
    </source>
</evidence>
<dbReference type="EMBL" id="WUUL01000011">
    <property type="protein sequence ID" value="MXQ55055.1"/>
    <property type="molecule type" value="Genomic_DNA"/>
</dbReference>
<dbReference type="Pfam" id="PF00795">
    <property type="entry name" value="CN_hydrolase"/>
    <property type="match status" value="1"/>
</dbReference>
<dbReference type="SUPFAM" id="SSF56317">
    <property type="entry name" value="Carbon-nitrogen hydrolase"/>
    <property type="match status" value="1"/>
</dbReference>
<evidence type="ECO:0000256" key="1">
    <source>
        <dbReference type="ARBA" id="ARBA00022801"/>
    </source>
</evidence>
<feature type="domain" description="CN hydrolase" evidence="2">
    <location>
        <begin position="1"/>
        <end position="246"/>
    </location>
</feature>
<dbReference type="RefSeq" id="WP_160802406.1">
    <property type="nucleotide sequence ID" value="NZ_WUUL01000011.1"/>
</dbReference>
<name>A0A6I4VYL8_9BACL</name>